<evidence type="ECO:0000313" key="2">
    <source>
        <dbReference type="EMBL" id="MDR6240785.1"/>
    </source>
</evidence>
<feature type="chain" id="PRO_5042289045" evidence="1">
    <location>
        <begin position="22"/>
        <end position="337"/>
    </location>
</feature>
<reference evidence="2" key="1">
    <citation type="submission" date="2023-07" db="EMBL/GenBank/DDBJ databases">
        <title>Genomic Encyclopedia of Type Strains, Phase IV (KMG-IV): sequencing the most valuable type-strain genomes for metagenomic binning, comparative biology and taxonomic classification.</title>
        <authorList>
            <person name="Goeker M."/>
        </authorList>
    </citation>
    <scope>NUCLEOTIDE SEQUENCE</scope>
    <source>
        <strain evidence="2">DSM 26174</strain>
    </source>
</reference>
<protein>
    <submittedName>
        <fullName evidence="2">Uncharacterized protein</fullName>
    </submittedName>
</protein>
<keyword evidence="3" id="KW-1185">Reference proteome</keyword>
<proteinExistence type="predicted"/>
<comment type="caution">
    <text evidence="2">The sequence shown here is derived from an EMBL/GenBank/DDBJ whole genome shotgun (WGS) entry which is preliminary data.</text>
</comment>
<keyword evidence="1" id="KW-0732">Signal</keyword>
<dbReference type="Proteomes" id="UP001185092">
    <property type="component" value="Unassembled WGS sequence"/>
</dbReference>
<evidence type="ECO:0000256" key="1">
    <source>
        <dbReference type="SAM" id="SignalP"/>
    </source>
</evidence>
<dbReference type="EMBL" id="JAVDQD010000005">
    <property type="protein sequence ID" value="MDR6240785.1"/>
    <property type="molecule type" value="Genomic_DNA"/>
</dbReference>
<accession>A0AAE3XQI5</accession>
<name>A0AAE3XQI5_9BACT</name>
<dbReference type="RefSeq" id="WP_309941025.1">
    <property type="nucleotide sequence ID" value="NZ_AP025306.1"/>
</dbReference>
<dbReference type="AlphaFoldDB" id="A0AAE3XQI5"/>
<gene>
    <name evidence="2" type="ORF">HNQ88_003861</name>
</gene>
<organism evidence="2 3">
    <name type="scientific">Aureibacter tunicatorum</name>
    <dbReference type="NCBI Taxonomy" id="866807"/>
    <lineage>
        <taxon>Bacteria</taxon>
        <taxon>Pseudomonadati</taxon>
        <taxon>Bacteroidota</taxon>
        <taxon>Cytophagia</taxon>
        <taxon>Cytophagales</taxon>
        <taxon>Persicobacteraceae</taxon>
        <taxon>Aureibacter</taxon>
    </lineage>
</organism>
<sequence length="337" mass="37723">MKFQTIIVFALLICIAKISFAQNEEIKPHKYNVKVKVPTFKKKILTYPFKEGDSVKISFTKVKSSLPNTGGYLNNDKISSFEKTQAAKLPDPATKLKGADSLVNTNELLGKGGIGQFSFTQQGAGPLFQGNNLPMLEKTFYINQTGNYSLIFKNKSLLPKTFAVEITQMPKPKPVVMLDTVKFDTIATVIFSKELNVSPKLNISQNSSYVIPISYPDLPNLLGISYAITTDTTMTSKLTTNEPGTYDTSIPSKAFGIDKIEVSSSQDPDIKFHLLYNGVQVPLSQDQKHFGAINPYEIINKDVNLYVENRNKINYKKIYIKMISYHLHLKENETSKP</sequence>
<evidence type="ECO:0000313" key="3">
    <source>
        <dbReference type="Proteomes" id="UP001185092"/>
    </source>
</evidence>
<feature type="signal peptide" evidence="1">
    <location>
        <begin position="1"/>
        <end position="21"/>
    </location>
</feature>